<sequence length="763" mass="84753">MMMMSQHGPHAPSDDDDHNDVGNHTTVAVAVDKDKGSQTALKWALDNLLHRGQIITLIHVNIKGKDESSAAQSRELLLPFRCFCTRREVHSKDVILEDNDVAKAIVEFISHTAIDKLVVGAPCKGTFARLRCTNDVATNITKTAPDFCSIYIISKGKVAGMRHALRPPPPLSHARAPVHRQTLIKPDTIERPHHMFGAANTRGELVTEERDMIRSPFSRGGPNQRSYPEISLSDSDLSFASSDISFVSADRSSIDHSPFHARLPHTQNAFDRNIESMRSRHRLGPLTEDSEFSNHPSHENLHTMEETEAEVKRLKMELLQTVDMYSNACKEALTAKHEALELHRWKIVEEQRLAEAEQARESAMALVEKEKARAQAAMEAAEASKRMAANEAAKRMEAEKRAARQSAEKRRALDALAHHDLRYRRYTIEEIEVATNYFEPGLKVGEGGYGPVYKGYLDHTPVAIKVLRPDAAQGRSQFQQEVEILCCIRHPNMVLLLGACPEFGCLVYEYMANGSLEDRLLCRGDTPPLPWQQRFRIAAEIGTALLFLHQAKPEPLVHRDLKPANILLDHNYVSKISDVGLARLVPQSVADTVTQYRMTSTAGTLCYIDPEYQQTGMLGVKSDIYSLGILLLQLVSGKQPMGLTHHAERAIDMGQGELLLDPLLKDWPVEEAVGLARLALKCAELRRKDRPDLGKIVLPELNRLRKLGEATLPGSSGSSSMFSSPNHSQISTQELLSGPLQGQSGYESRSSTASSTGRRFSGA</sequence>
<protein>
    <recommendedName>
        <fullName evidence="2">RING-type E3 ubiquitin transferase</fullName>
        <ecNumber evidence="2">2.3.2.27</ecNumber>
    </recommendedName>
</protein>
<dbReference type="InterPro" id="IPR006016">
    <property type="entry name" value="UspA"/>
</dbReference>
<reference evidence="7 8" key="1">
    <citation type="journal article" date="2022" name="Nat. Plants">
        <title>Genomes of leafy and leafless Platanthera orchids illuminate the evolution of mycoheterotrophy.</title>
        <authorList>
            <person name="Li M.H."/>
            <person name="Liu K.W."/>
            <person name="Li Z."/>
            <person name="Lu H.C."/>
            <person name="Ye Q.L."/>
            <person name="Zhang D."/>
            <person name="Wang J.Y."/>
            <person name="Li Y.F."/>
            <person name="Zhong Z.M."/>
            <person name="Liu X."/>
            <person name="Yu X."/>
            <person name="Liu D.K."/>
            <person name="Tu X.D."/>
            <person name="Liu B."/>
            <person name="Hao Y."/>
            <person name="Liao X.Y."/>
            <person name="Jiang Y.T."/>
            <person name="Sun W.H."/>
            <person name="Chen J."/>
            <person name="Chen Y.Q."/>
            <person name="Ai Y."/>
            <person name="Zhai J.W."/>
            <person name="Wu S.S."/>
            <person name="Zhou Z."/>
            <person name="Hsiao Y.Y."/>
            <person name="Wu W.L."/>
            <person name="Chen Y.Y."/>
            <person name="Lin Y.F."/>
            <person name="Hsu J.L."/>
            <person name="Li C.Y."/>
            <person name="Wang Z.W."/>
            <person name="Zhao X."/>
            <person name="Zhong W.Y."/>
            <person name="Ma X.K."/>
            <person name="Ma L."/>
            <person name="Huang J."/>
            <person name="Chen G.Z."/>
            <person name="Huang M.Z."/>
            <person name="Huang L."/>
            <person name="Peng D.H."/>
            <person name="Luo Y.B."/>
            <person name="Zou S.Q."/>
            <person name="Chen S.P."/>
            <person name="Lan S."/>
            <person name="Tsai W.C."/>
            <person name="Van de Peer Y."/>
            <person name="Liu Z.J."/>
        </authorList>
    </citation>
    <scope>NUCLEOTIDE SEQUENCE [LARGE SCALE GENOMIC DNA]</scope>
    <source>
        <strain evidence="7">Lor288</strain>
    </source>
</reference>
<evidence type="ECO:0000256" key="2">
    <source>
        <dbReference type="ARBA" id="ARBA00012483"/>
    </source>
</evidence>
<feature type="region of interest" description="Disordered" evidence="5">
    <location>
        <begin position="709"/>
        <end position="763"/>
    </location>
</feature>
<proteinExistence type="predicted"/>
<comment type="caution">
    <text evidence="7">The sequence shown here is derived from an EMBL/GenBank/DDBJ whole genome shotgun (WGS) entry which is preliminary data.</text>
</comment>
<evidence type="ECO:0000256" key="1">
    <source>
        <dbReference type="ARBA" id="ARBA00000900"/>
    </source>
</evidence>
<dbReference type="SUPFAM" id="SSF56112">
    <property type="entry name" value="Protein kinase-like (PK-like)"/>
    <property type="match status" value="1"/>
</dbReference>
<keyword evidence="8" id="KW-1185">Reference proteome</keyword>
<keyword evidence="3" id="KW-0833">Ubl conjugation pathway</keyword>
<keyword evidence="4" id="KW-0175">Coiled coil</keyword>
<evidence type="ECO:0000256" key="3">
    <source>
        <dbReference type="ARBA" id="ARBA00022786"/>
    </source>
</evidence>
<dbReference type="InterPro" id="IPR051348">
    <property type="entry name" value="U-box_ubiquitin_ligases"/>
</dbReference>
<dbReference type="Proteomes" id="UP001412067">
    <property type="component" value="Unassembled WGS sequence"/>
</dbReference>
<evidence type="ECO:0000259" key="6">
    <source>
        <dbReference type="PROSITE" id="PS50011"/>
    </source>
</evidence>
<dbReference type="SMART" id="SM00220">
    <property type="entry name" value="S_TKc"/>
    <property type="match status" value="1"/>
</dbReference>
<evidence type="ECO:0000313" key="8">
    <source>
        <dbReference type="Proteomes" id="UP001412067"/>
    </source>
</evidence>
<dbReference type="PANTHER" id="PTHR45647:SF132">
    <property type="entry name" value="KINASE WITH ADENINE NUCLEOTIDE ALPHA HYDROLASES-LIKE DOMAIN-CONTAINING PROTEIN"/>
    <property type="match status" value="1"/>
</dbReference>
<feature type="compositionally biased region" description="Polar residues" evidence="5">
    <location>
        <begin position="729"/>
        <end position="743"/>
    </location>
</feature>
<evidence type="ECO:0000256" key="4">
    <source>
        <dbReference type="SAM" id="Coils"/>
    </source>
</evidence>
<dbReference type="InterPro" id="IPR001245">
    <property type="entry name" value="Ser-Thr/Tyr_kinase_cat_dom"/>
</dbReference>
<dbReference type="PANTHER" id="PTHR45647">
    <property type="entry name" value="OS02G0152300 PROTEIN"/>
    <property type="match status" value="1"/>
</dbReference>
<dbReference type="EMBL" id="JBBWWR010000008">
    <property type="protein sequence ID" value="KAK8962306.1"/>
    <property type="molecule type" value="Genomic_DNA"/>
</dbReference>
<organism evidence="7 8">
    <name type="scientific">Platanthera guangdongensis</name>
    <dbReference type="NCBI Taxonomy" id="2320717"/>
    <lineage>
        <taxon>Eukaryota</taxon>
        <taxon>Viridiplantae</taxon>
        <taxon>Streptophyta</taxon>
        <taxon>Embryophyta</taxon>
        <taxon>Tracheophyta</taxon>
        <taxon>Spermatophyta</taxon>
        <taxon>Magnoliopsida</taxon>
        <taxon>Liliopsida</taxon>
        <taxon>Asparagales</taxon>
        <taxon>Orchidaceae</taxon>
        <taxon>Orchidoideae</taxon>
        <taxon>Orchideae</taxon>
        <taxon>Orchidinae</taxon>
        <taxon>Platanthera</taxon>
    </lineage>
</organism>
<evidence type="ECO:0000256" key="5">
    <source>
        <dbReference type="SAM" id="MobiDB-lite"/>
    </source>
</evidence>
<dbReference type="InterPro" id="IPR011009">
    <property type="entry name" value="Kinase-like_dom_sf"/>
</dbReference>
<dbReference type="InterPro" id="IPR000719">
    <property type="entry name" value="Prot_kinase_dom"/>
</dbReference>
<feature type="domain" description="Protein kinase" evidence="6">
    <location>
        <begin position="438"/>
        <end position="701"/>
    </location>
</feature>
<dbReference type="PROSITE" id="PS50011">
    <property type="entry name" value="PROTEIN_KINASE_DOM"/>
    <property type="match status" value="1"/>
</dbReference>
<dbReference type="SUPFAM" id="SSF52402">
    <property type="entry name" value="Adenine nucleotide alpha hydrolases-like"/>
    <property type="match status" value="1"/>
</dbReference>
<feature type="coiled-coil region" evidence="4">
    <location>
        <begin position="353"/>
        <end position="415"/>
    </location>
</feature>
<feature type="compositionally biased region" description="Low complexity" evidence="5">
    <location>
        <begin position="715"/>
        <end position="728"/>
    </location>
</feature>
<dbReference type="Gene3D" id="3.40.50.620">
    <property type="entry name" value="HUPs"/>
    <property type="match status" value="1"/>
</dbReference>
<dbReference type="InterPro" id="IPR014729">
    <property type="entry name" value="Rossmann-like_a/b/a_fold"/>
</dbReference>
<feature type="region of interest" description="Disordered" evidence="5">
    <location>
        <begin position="1"/>
        <end position="22"/>
    </location>
</feature>
<name>A0ABR2ME87_9ASPA</name>
<dbReference type="CDD" id="cd01989">
    <property type="entry name" value="USP_STK_Ubox_N"/>
    <property type="match status" value="1"/>
</dbReference>
<gene>
    <name evidence="7" type="primary">PUB52</name>
    <name evidence="7" type="ORF">KSP40_PGU018265</name>
</gene>
<dbReference type="Gene3D" id="3.30.200.20">
    <property type="entry name" value="Phosphorylase Kinase, domain 1"/>
    <property type="match status" value="1"/>
</dbReference>
<accession>A0ABR2ME87</accession>
<comment type="catalytic activity">
    <reaction evidence="1">
        <text>S-ubiquitinyl-[E2 ubiquitin-conjugating enzyme]-L-cysteine + [acceptor protein]-L-lysine = [E2 ubiquitin-conjugating enzyme]-L-cysteine + N(6)-ubiquitinyl-[acceptor protein]-L-lysine.</text>
        <dbReference type="EC" id="2.3.2.27"/>
    </reaction>
</comment>
<evidence type="ECO:0000313" key="7">
    <source>
        <dbReference type="EMBL" id="KAK8962306.1"/>
    </source>
</evidence>
<dbReference type="Pfam" id="PF07714">
    <property type="entry name" value="PK_Tyr_Ser-Thr"/>
    <property type="match status" value="1"/>
</dbReference>
<feature type="compositionally biased region" description="Low complexity" evidence="5">
    <location>
        <begin position="744"/>
        <end position="763"/>
    </location>
</feature>
<dbReference type="InterPro" id="IPR008271">
    <property type="entry name" value="Ser/Thr_kinase_AS"/>
</dbReference>
<dbReference type="PROSITE" id="PS00108">
    <property type="entry name" value="PROTEIN_KINASE_ST"/>
    <property type="match status" value="1"/>
</dbReference>
<dbReference type="Pfam" id="PF00582">
    <property type="entry name" value="Usp"/>
    <property type="match status" value="1"/>
</dbReference>
<dbReference type="EC" id="2.3.2.27" evidence="2"/>
<dbReference type="Gene3D" id="1.10.510.10">
    <property type="entry name" value="Transferase(Phosphotransferase) domain 1"/>
    <property type="match status" value="1"/>
</dbReference>